<feature type="region of interest" description="Disordered" evidence="1">
    <location>
        <begin position="165"/>
        <end position="206"/>
    </location>
</feature>
<evidence type="ECO:0000313" key="4">
    <source>
        <dbReference type="Proteomes" id="UP001281761"/>
    </source>
</evidence>
<gene>
    <name evidence="3" type="ORF">BLNAU_20217</name>
</gene>
<comment type="caution">
    <text evidence="3">The sequence shown here is derived from an EMBL/GenBank/DDBJ whole genome shotgun (WGS) entry which is preliminary data.</text>
</comment>
<dbReference type="Proteomes" id="UP001281761">
    <property type="component" value="Unassembled WGS sequence"/>
</dbReference>
<accession>A0ABQ9X0K0</accession>
<evidence type="ECO:0000259" key="2">
    <source>
        <dbReference type="PROSITE" id="PS50053"/>
    </source>
</evidence>
<feature type="compositionally biased region" description="Polar residues" evidence="1">
    <location>
        <begin position="187"/>
        <end position="206"/>
    </location>
</feature>
<protein>
    <recommendedName>
        <fullName evidence="2">Ubiquitin-like domain-containing protein</fullName>
    </recommendedName>
</protein>
<evidence type="ECO:0000313" key="3">
    <source>
        <dbReference type="EMBL" id="KAK2944874.1"/>
    </source>
</evidence>
<dbReference type="Gene3D" id="3.10.20.90">
    <property type="entry name" value="Phosphatidylinositol 3-kinase Catalytic Subunit, Chain A, domain 1"/>
    <property type="match status" value="1"/>
</dbReference>
<feature type="domain" description="Ubiquitin-like" evidence="2">
    <location>
        <begin position="82"/>
        <end position="156"/>
    </location>
</feature>
<dbReference type="SUPFAM" id="SSF54236">
    <property type="entry name" value="Ubiquitin-like"/>
    <property type="match status" value="1"/>
</dbReference>
<reference evidence="3 4" key="1">
    <citation type="journal article" date="2022" name="bioRxiv">
        <title>Genomics of Preaxostyla Flagellates Illuminates Evolutionary Transitions and the Path Towards Mitochondrial Loss.</title>
        <authorList>
            <person name="Novak L.V.F."/>
            <person name="Treitli S.C."/>
            <person name="Pyrih J."/>
            <person name="Halakuc P."/>
            <person name="Pipaliya S.V."/>
            <person name="Vacek V."/>
            <person name="Brzon O."/>
            <person name="Soukal P."/>
            <person name="Eme L."/>
            <person name="Dacks J.B."/>
            <person name="Karnkowska A."/>
            <person name="Elias M."/>
            <person name="Hampl V."/>
        </authorList>
    </citation>
    <scope>NUCLEOTIDE SEQUENCE [LARGE SCALE GENOMIC DNA]</scope>
    <source>
        <strain evidence="3">NAU3</strain>
        <tissue evidence="3">Gut</tissue>
    </source>
</reference>
<dbReference type="PROSITE" id="PS50053">
    <property type="entry name" value="UBIQUITIN_2"/>
    <property type="match status" value="1"/>
</dbReference>
<dbReference type="InterPro" id="IPR029071">
    <property type="entry name" value="Ubiquitin-like_domsf"/>
</dbReference>
<evidence type="ECO:0000256" key="1">
    <source>
        <dbReference type="SAM" id="MobiDB-lite"/>
    </source>
</evidence>
<keyword evidence="4" id="KW-1185">Reference proteome</keyword>
<name>A0ABQ9X0K0_9EUKA</name>
<dbReference type="Pfam" id="PF00240">
    <property type="entry name" value="ubiquitin"/>
    <property type="match status" value="1"/>
</dbReference>
<dbReference type="EMBL" id="JARBJD010000281">
    <property type="protein sequence ID" value="KAK2944874.1"/>
    <property type="molecule type" value="Genomic_DNA"/>
</dbReference>
<organism evidence="3 4">
    <name type="scientific">Blattamonas nauphoetae</name>
    <dbReference type="NCBI Taxonomy" id="2049346"/>
    <lineage>
        <taxon>Eukaryota</taxon>
        <taxon>Metamonada</taxon>
        <taxon>Preaxostyla</taxon>
        <taxon>Oxymonadida</taxon>
        <taxon>Blattamonas</taxon>
    </lineage>
</organism>
<dbReference type="InterPro" id="IPR000626">
    <property type="entry name" value="Ubiquitin-like_dom"/>
</dbReference>
<proteinExistence type="predicted"/>
<sequence length="297" mass="32964">MLFLNRSPTLFTSPRRPNRRLDIGLDNHTSTGHSLTGQQFSLAGPGTSIRIDAFKSLIEPLQDITSLANIPKTSPNFPNAPFDLMVKSAFTGDQFTLHVNPQNTILQIKQQLVPQMNVSIEDICLMFEADEPDDSTKMSEIDFDGHYAIIAFIDEPVDPITVKVPSKENTEEQPSTQSPSKEDSTHNDPTAKTSKSPSQEKQSWGTCSLSGKEIVKPGWVEGMEGEIFDFDALTAFVKENGMHPTTFDPIELHQIRRPLPDTVDSSHSQCKCEKIFENLGAYPSSEKRSISIVLTTL</sequence>